<dbReference type="NCBIfam" id="NF000818">
    <property type="entry name" value="PRK00062.1"/>
    <property type="match status" value="1"/>
</dbReference>
<keyword evidence="8" id="KW-0963">Cytoplasm</keyword>
<feature type="modified residue" description="N6-(pyridoxal phosphate)lysine" evidence="8">
    <location>
        <position position="259"/>
    </location>
</feature>
<dbReference type="InterPro" id="IPR049704">
    <property type="entry name" value="Aminotrans_3_PPA_site"/>
</dbReference>
<comment type="subcellular location">
    <subcellularLocation>
        <location evidence="8">Cytoplasm</location>
    </subcellularLocation>
</comment>
<evidence type="ECO:0000313" key="10">
    <source>
        <dbReference type="Proteomes" id="UP000825933"/>
    </source>
</evidence>
<dbReference type="HAMAP" id="MF_00375">
    <property type="entry name" value="HemL_aminotrans_3"/>
    <property type="match status" value="1"/>
</dbReference>
<dbReference type="RefSeq" id="WP_223791248.1">
    <property type="nucleotide sequence ID" value="NZ_JAIOUQ010000007.1"/>
</dbReference>
<dbReference type="Proteomes" id="UP000825933">
    <property type="component" value="Unassembled WGS sequence"/>
</dbReference>
<comment type="similarity">
    <text evidence="4 8">Belongs to the class-III pyridoxal-phosphate-dependent aminotransferase family. HemL subfamily.</text>
</comment>
<dbReference type="EC" id="5.4.3.8" evidence="8"/>
<dbReference type="Gene3D" id="3.90.1150.10">
    <property type="entry name" value="Aspartate Aminotransferase, domain 1"/>
    <property type="match status" value="1"/>
</dbReference>
<dbReference type="AlphaFoldDB" id="A0A8T5UTV6"/>
<dbReference type="EMBL" id="JAIOUQ010000007">
    <property type="protein sequence ID" value="MBZ2165647.1"/>
    <property type="molecule type" value="Genomic_DNA"/>
</dbReference>
<evidence type="ECO:0000256" key="3">
    <source>
        <dbReference type="ARBA" id="ARBA00004819"/>
    </source>
</evidence>
<dbReference type="InterPro" id="IPR004639">
    <property type="entry name" value="4pyrrol_synth_GluAld_NH2Trfase"/>
</dbReference>
<dbReference type="PANTHER" id="PTHR43713:SF3">
    <property type="entry name" value="GLUTAMATE-1-SEMIALDEHYDE 2,1-AMINOMUTASE 1, CHLOROPLASTIC-RELATED"/>
    <property type="match status" value="1"/>
</dbReference>
<dbReference type="PANTHER" id="PTHR43713">
    <property type="entry name" value="GLUTAMATE-1-SEMIALDEHYDE 2,1-AMINOMUTASE"/>
    <property type="match status" value="1"/>
</dbReference>
<evidence type="ECO:0000256" key="2">
    <source>
        <dbReference type="ARBA" id="ARBA00001933"/>
    </source>
</evidence>
<keyword evidence="7 8" id="KW-0627">Porphyrin biosynthesis</keyword>
<sequence>MKSEELFNESKKFLPGGVDSPVRAYKPYPFFAERAKGSKIIDVDGKTYIDYCLAYGPMVLGHANPEVMAEVILQLKNGSAYGVPTEKEIELAKMVVKKVPCADMVRFVNSGTEATMSAIRLARAATTRNKIVKFEGSYHGAHDYVLVKSGSGAMGLPDSPGVPEETTKNTILVPFNDEDVLLDLVKDQGDSIAAIIIEPIMGNIGFIPPKKGYLEFLRKLTSENDIILIFDEVITGFRIAEGGAQEYFGVTPDLVTFGKILGGGFPIGALAGKKELMEMIAPSGNVYQAGTFNGNPISVTAGLTTLKQLNHSFYSEMNLKGEKLRDGIRDVLVENDLNYQVAGLSSMFQVYLTEKEVWNYEDAKTAQIDKFTHYFQTLLNNGVFVPPAQFECCFLSLMHSDDDIQNTLEIIDKGMKTIKNL</sequence>
<accession>A0A8T5UTV6</accession>
<dbReference type="GO" id="GO:0008483">
    <property type="term" value="F:transaminase activity"/>
    <property type="evidence" value="ECO:0007669"/>
    <property type="project" value="InterPro"/>
</dbReference>
<name>A0A8T5UTV6_9EURY</name>
<comment type="cofactor">
    <cofactor evidence="2 8">
        <name>pyridoxal 5'-phosphate</name>
        <dbReference type="ChEBI" id="CHEBI:597326"/>
    </cofactor>
</comment>
<comment type="catalytic activity">
    <reaction evidence="1 8">
        <text>(S)-4-amino-5-oxopentanoate = 5-aminolevulinate</text>
        <dbReference type="Rhea" id="RHEA:14265"/>
        <dbReference type="ChEBI" id="CHEBI:57501"/>
        <dbReference type="ChEBI" id="CHEBI:356416"/>
        <dbReference type="EC" id="5.4.3.8"/>
    </reaction>
</comment>
<dbReference type="FunFam" id="3.40.640.10:FF:000021">
    <property type="entry name" value="Glutamate-1-semialdehyde 2,1-aminomutase"/>
    <property type="match status" value="1"/>
</dbReference>
<dbReference type="Pfam" id="PF00202">
    <property type="entry name" value="Aminotran_3"/>
    <property type="match status" value="1"/>
</dbReference>
<evidence type="ECO:0000256" key="7">
    <source>
        <dbReference type="ARBA" id="ARBA00023244"/>
    </source>
</evidence>
<dbReference type="SUPFAM" id="SSF53383">
    <property type="entry name" value="PLP-dependent transferases"/>
    <property type="match status" value="1"/>
</dbReference>
<gene>
    <name evidence="8 9" type="primary">hemL</name>
    <name evidence="9" type="ORF">K8N75_06295</name>
</gene>
<evidence type="ECO:0000313" key="9">
    <source>
        <dbReference type="EMBL" id="MBZ2165647.1"/>
    </source>
</evidence>
<keyword evidence="5 8" id="KW-0663">Pyridoxal phosphate</keyword>
<dbReference type="PROSITE" id="PS00600">
    <property type="entry name" value="AA_TRANSFER_CLASS_3"/>
    <property type="match status" value="1"/>
</dbReference>
<keyword evidence="10" id="KW-1185">Reference proteome</keyword>
<evidence type="ECO:0000256" key="1">
    <source>
        <dbReference type="ARBA" id="ARBA00001579"/>
    </source>
</evidence>
<evidence type="ECO:0000256" key="6">
    <source>
        <dbReference type="ARBA" id="ARBA00023235"/>
    </source>
</evidence>
<dbReference type="InterPro" id="IPR015421">
    <property type="entry name" value="PyrdxlP-dep_Trfase_major"/>
</dbReference>
<protein>
    <recommendedName>
        <fullName evidence="8">Glutamate-1-semialdehyde 2,1-aminomutase</fullName>
        <shortName evidence="8">GSA</shortName>
        <ecNumber evidence="8">5.4.3.8</ecNumber>
    </recommendedName>
    <alternativeName>
        <fullName evidence="8">Glutamate-1-semialdehyde aminotransferase</fullName>
        <shortName evidence="8">GSA-AT</shortName>
    </alternativeName>
</protein>
<dbReference type="Gene3D" id="3.40.640.10">
    <property type="entry name" value="Type I PLP-dependent aspartate aminotransferase-like (Major domain)"/>
    <property type="match status" value="1"/>
</dbReference>
<organism evidence="9 10">
    <name type="scientific">Methanobacterium spitsbergense</name>
    <dbReference type="NCBI Taxonomy" id="2874285"/>
    <lineage>
        <taxon>Archaea</taxon>
        <taxon>Methanobacteriati</taxon>
        <taxon>Methanobacteriota</taxon>
        <taxon>Methanomada group</taxon>
        <taxon>Methanobacteria</taxon>
        <taxon>Methanobacteriales</taxon>
        <taxon>Methanobacteriaceae</taxon>
        <taxon>Methanobacterium</taxon>
    </lineage>
</organism>
<dbReference type="InterPro" id="IPR015424">
    <property type="entry name" value="PyrdxlP-dep_Trfase"/>
</dbReference>
<keyword evidence="6 8" id="KW-0413">Isomerase</keyword>
<proteinExistence type="inferred from homology"/>
<dbReference type="NCBIfam" id="TIGR00713">
    <property type="entry name" value="hemL"/>
    <property type="match status" value="1"/>
</dbReference>
<evidence type="ECO:0000256" key="4">
    <source>
        <dbReference type="ARBA" id="ARBA00008981"/>
    </source>
</evidence>
<comment type="pathway">
    <text evidence="3">Porphyrin-containing compound metabolism; protoporphyrin-IX biosynthesis; 5-aminolevulinate from L-glutamyl-tRNA(Glu): step 2/2.</text>
</comment>
<comment type="caution">
    <text evidence="9">The sequence shown here is derived from an EMBL/GenBank/DDBJ whole genome shotgun (WGS) entry which is preliminary data.</text>
</comment>
<dbReference type="GO" id="GO:0030170">
    <property type="term" value="F:pyridoxal phosphate binding"/>
    <property type="evidence" value="ECO:0007669"/>
    <property type="project" value="InterPro"/>
</dbReference>
<dbReference type="GO" id="GO:0005737">
    <property type="term" value="C:cytoplasm"/>
    <property type="evidence" value="ECO:0007669"/>
    <property type="project" value="UniProtKB-SubCell"/>
</dbReference>
<dbReference type="InterPro" id="IPR015422">
    <property type="entry name" value="PyrdxlP-dep_Trfase_small"/>
</dbReference>
<evidence type="ECO:0000256" key="5">
    <source>
        <dbReference type="ARBA" id="ARBA00022898"/>
    </source>
</evidence>
<dbReference type="GO" id="GO:0006782">
    <property type="term" value="P:protoporphyrinogen IX biosynthetic process"/>
    <property type="evidence" value="ECO:0007669"/>
    <property type="project" value="UniProtKB-UniRule"/>
</dbReference>
<dbReference type="CDD" id="cd00610">
    <property type="entry name" value="OAT_like"/>
    <property type="match status" value="1"/>
</dbReference>
<reference evidence="10" key="1">
    <citation type="journal article" date="2022" name="Microbiol. Resour. Announc.">
        <title>Draft Genome Sequence of a Methanogenic Archaeon from West Spitsbergen Permafrost.</title>
        <authorList>
            <person name="Trubitsyn V."/>
            <person name="Rivkina E."/>
            <person name="Shcherbakova V."/>
        </authorList>
    </citation>
    <scope>NUCLEOTIDE SEQUENCE [LARGE SCALE GENOMIC DNA]</scope>
    <source>
        <strain evidence="10">VT</strain>
    </source>
</reference>
<dbReference type="GO" id="GO:0042286">
    <property type="term" value="F:glutamate-1-semialdehyde 2,1-aminomutase activity"/>
    <property type="evidence" value="ECO:0007669"/>
    <property type="project" value="UniProtKB-UniRule"/>
</dbReference>
<dbReference type="InterPro" id="IPR005814">
    <property type="entry name" value="Aminotrans_3"/>
</dbReference>
<evidence type="ECO:0000256" key="8">
    <source>
        <dbReference type="HAMAP-Rule" id="MF_00375"/>
    </source>
</evidence>